<organism evidence="1 2">
    <name type="scientific">Pandoraea terrae</name>
    <dbReference type="NCBI Taxonomy" id="1537710"/>
    <lineage>
        <taxon>Bacteria</taxon>
        <taxon>Pseudomonadati</taxon>
        <taxon>Pseudomonadota</taxon>
        <taxon>Betaproteobacteria</taxon>
        <taxon>Burkholderiales</taxon>
        <taxon>Burkholderiaceae</taxon>
        <taxon>Pandoraea</taxon>
    </lineage>
</organism>
<sequence>MQMSYAGDEGAMAGEMPDCDFMKAPTSVKIKAPFCKATAVCQLGSLYHPVSELAVTGPITSSDSVSDVYIDVLRVRAPDGPWRPPTSL</sequence>
<protein>
    <submittedName>
        <fullName evidence="1">Uncharacterized protein</fullName>
    </submittedName>
</protein>
<keyword evidence="2" id="KW-1185">Reference proteome</keyword>
<gene>
    <name evidence="1" type="ORF">PTE30175_02321</name>
</gene>
<name>A0A5E4V1Q5_9BURK</name>
<dbReference type="EMBL" id="CABPRZ010000008">
    <property type="protein sequence ID" value="VVE06167.1"/>
    <property type="molecule type" value="Genomic_DNA"/>
</dbReference>
<reference evidence="1 2" key="1">
    <citation type="submission" date="2019-08" db="EMBL/GenBank/DDBJ databases">
        <authorList>
            <person name="Peeters C."/>
        </authorList>
    </citation>
    <scope>NUCLEOTIDE SEQUENCE [LARGE SCALE GENOMIC DNA]</scope>
    <source>
        <strain evidence="1 2">LMG 30175</strain>
    </source>
</reference>
<dbReference type="AlphaFoldDB" id="A0A5E4V1Q5"/>
<accession>A0A5E4V1Q5</accession>
<dbReference type="Proteomes" id="UP000414233">
    <property type="component" value="Unassembled WGS sequence"/>
</dbReference>
<evidence type="ECO:0000313" key="2">
    <source>
        <dbReference type="Proteomes" id="UP000414233"/>
    </source>
</evidence>
<evidence type="ECO:0000313" key="1">
    <source>
        <dbReference type="EMBL" id="VVE06167.1"/>
    </source>
</evidence>
<proteinExistence type="predicted"/>